<organism evidence="1 2">
    <name type="scientific">Bacillus thuringiensis HD-789</name>
    <dbReference type="NCBI Taxonomy" id="1217737"/>
    <lineage>
        <taxon>Bacteria</taxon>
        <taxon>Bacillati</taxon>
        <taxon>Bacillota</taxon>
        <taxon>Bacilli</taxon>
        <taxon>Bacillales</taxon>
        <taxon>Bacillaceae</taxon>
        <taxon>Bacillus</taxon>
        <taxon>Bacillus cereus group</taxon>
    </lineage>
</organism>
<reference evidence="1 2" key="1">
    <citation type="journal article" date="2013" name="Genome Announc.">
        <title>Complete Genome Sequence of Bacillus thuringiensis Serovar Israelensis Strain HD-789.</title>
        <authorList>
            <person name="Doggett N.A."/>
            <person name="Stubben C.J."/>
            <person name="Chertkov O."/>
            <person name="Bruce D.C."/>
            <person name="Detter J.C."/>
            <person name="Johnson S.L."/>
            <person name="Han C.S."/>
        </authorList>
    </citation>
    <scope>NUCLEOTIDE SEQUENCE [LARGE SCALE GENOMIC DNA]</scope>
    <source>
        <strain evidence="1 2">HD-789</strain>
    </source>
</reference>
<accession>A0A9W3JV61</accession>
<keyword evidence="1" id="KW-0614">Plasmid</keyword>
<geneLocation type="plasmid" evidence="1 2">
    <name>pBTHD789-2</name>
</geneLocation>
<protein>
    <submittedName>
        <fullName evidence="1">Virion structural protein</fullName>
    </submittedName>
</protein>
<name>A0A9W3JV61_BACTU</name>
<dbReference type="KEGG" id="btn:BTF1_30732"/>
<dbReference type="EMBL" id="CP003765">
    <property type="protein sequence ID" value="AFQ30247.1"/>
    <property type="molecule type" value="Genomic_DNA"/>
</dbReference>
<proteinExistence type="predicted"/>
<sequence>MYLVAKLFSSGYVPFIENRKAGVFMTSKYQKTYTSFAGTDIVAVVTPEGGKSVVLGQLQTISYSVFRPTAPVYALGQIAAKGVVRGARTVAGSLIFTVFDRHVLYEIMRDHNNNSGNCPINKSDELPPFDITINFMNEYGQSSRLVIYGVYLISEGQTMSVEDMITENTMEFIALDIDTMKPDVFDEGW</sequence>
<dbReference type="AlphaFoldDB" id="A0A9W3JV61"/>
<dbReference type="Proteomes" id="UP000005257">
    <property type="component" value="Plasmid pBTHD789-2"/>
</dbReference>
<gene>
    <name evidence="1" type="ORF">BTF1_30732</name>
</gene>
<evidence type="ECO:0000313" key="1">
    <source>
        <dbReference type="EMBL" id="AFQ30247.1"/>
    </source>
</evidence>
<evidence type="ECO:0000313" key="2">
    <source>
        <dbReference type="Proteomes" id="UP000005257"/>
    </source>
</evidence>